<name>A0A0K0FQV0_STRVS</name>
<dbReference type="AlphaFoldDB" id="A0A0K0FQV0"/>
<dbReference type="PANTHER" id="PTHR10334">
    <property type="entry name" value="CYSTEINE-RICH SECRETORY PROTEIN-RELATED"/>
    <property type="match status" value="1"/>
</dbReference>
<protein>
    <submittedName>
        <fullName evidence="4">SCP domain-containing protein</fullName>
    </submittedName>
</protein>
<evidence type="ECO:0000259" key="2">
    <source>
        <dbReference type="SMART" id="SM00198"/>
    </source>
</evidence>
<feature type="domain" description="SCP" evidence="2">
    <location>
        <begin position="171"/>
        <end position="299"/>
    </location>
</feature>
<dbReference type="STRING" id="75913.A0A0K0FQV0"/>
<sequence length="308" mass="36042">MYIFYSNYYVAVIIVCRLLYQNHALENSAKNNNFKSVSLEENESLRNFIKRDTIISPIAEVKETKYLEKRRVNKKIKNLVKKKSSKKKSIKKKPSKMKKKKSSKQTTKKTSKKKKKKPSKRTTKKSLKKTTKKKPKTTKKKKPKTTTRKPKTTKTTTKSTTTTTEPEKFPHLISKVIKEINELRKKHRVPELTVNDTLVEQTRKMFNDLGNYKDDKYIKFFGMLEDIEASYPEYDPFEKWAEGEKRINYDNLNENTVSKEFAQLVWASTKSIGCGYCIVDSNEVITFVCLFYPKGNIQGKYKENVLKP</sequence>
<evidence type="ECO:0000313" key="4">
    <source>
        <dbReference type="WBParaSite" id="SVE_1210000.1"/>
    </source>
</evidence>
<dbReference type="Proteomes" id="UP000035680">
    <property type="component" value="Unassembled WGS sequence"/>
</dbReference>
<feature type="compositionally biased region" description="Basic residues" evidence="1">
    <location>
        <begin position="74"/>
        <end position="152"/>
    </location>
</feature>
<dbReference type="Gene3D" id="3.40.33.10">
    <property type="entry name" value="CAP"/>
    <property type="match status" value="1"/>
</dbReference>
<dbReference type="SUPFAM" id="SSF55797">
    <property type="entry name" value="PR-1-like"/>
    <property type="match status" value="1"/>
</dbReference>
<evidence type="ECO:0000313" key="3">
    <source>
        <dbReference type="Proteomes" id="UP000035680"/>
    </source>
</evidence>
<reference evidence="3" key="1">
    <citation type="submission" date="2014-07" db="EMBL/GenBank/DDBJ databases">
        <authorList>
            <person name="Martin A.A"/>
            <person name="De Silva N."/>
        </authorList>
    </citation>
    <scope>NUCLEOTIDE SEQUENCE</scope>
</reference>
<dbReference type="WBParaSite" id="SVE_1210000.1">
    <property type="protein sequence ID" value="SVE_1210000.1"/>
    <property type="gene ID" value="SVE_1210000"/>
</dbReference>
<evidence type="ECO:0000256" key="1">
    <source>
        <dbReference type="SAM" id="MobiDB-lite"/>
    </source>
</evidence>
<dbReference type="InterPro" id="IPR014044">
    <property type="entry name" value="CAP_dom"/>
</dbReference>
<keyword evidence="3" id="KW-1185">Reference proteome</keyword>
<dbReference type="InterPro" id="IPR035940">
    <property type="entry name" value="CAP_sf"/>
</dbReference>
<feature type="compositionally biased region" description="Low complexity" evidence="1">
    <location>
        <begin position="153"/>
        <end position="164"/>
    </location>
</feature>
<reference evidence="4" key="2">
    <citation type="submission" date="2015-08" db="UniProtKB">
        <authorList>
            <consortium name="WormBaseParasite"/>
        </authorList>
    </citation>
    <scope>IDENTIFICATION</scope>
</reference>
<dbReference type="SMART" id="SM00198">
    <property type="entry name" value="SCP"/>
    <property type="match status" value="1"/>
</dbReference>
<organism evidence="3 4">
    <name type="scientific">Strongyloides venezuelensis</name>
    <name type="common">Threadworm</name>
    <dbReference type="NCBI Taxonomy" id="75913"/>
    <lineage>
        <taxon>Eukaryota</taxon>
        <taxon>Metazoa</taxon>
        <taxon>Ecdysozoa</taxon>
        <taxon>Nematoda</taxon>
        <taxon>Chromadorea</taxon>
        <taxon>Rhabditida</taxon>
        <taxon>Tylenchina</taxon>
        <taxon>Panagrolaimomorpha</taxon>
        <taxon>Strongyloidoidea</taxon>
        <taxon>Strongyloididae</taxon>
        <taxon>Strongyloides</taxon>
    </lineage>
</organism>
<proteinExistence type="predicted"/>
<accession>A0A0K0FQV0</accession>
<dbReference type="InterPro" id="IPR001283">
    <property type="entry name" value="CRISP-related"/>
</dbReference>
<dbReference type="Pfam" id="PF00188">
    <property type="entry name" value="CAP"/>
    <property type="match status" value="1"/>
</dbReference>
<feature type="region of interest" description="Disordered" evidence="1">
    <location>
        <begin position="74"/>
        <end position="166"/>
    </location>
</feature>